<evidence type="ECO:0000256" key="13">
    <source>
        <dbReference type="PIRSR" id="PIRSR000495-1"/>
    </source>
</evidence>
<evidence type="ECO:0000256" key="8">
    <source>
        <dbReference type="ARBA" id="ARBA00023102"/>
    </source>
</evidence>
<comment type="catalytic activity">
    <reaction evidence="11 12">
        <text>L-glutamine + H2O = L-glutamate + NH4(+)</text>
        <dbReference type="Rhea" id="RHEA:15889"/>
        <dbReference type="ChEBI" id="CHEBI:15377"/>
        <dbReference type="ChEBI" id="CHEBI:28938"/>
        <dbReference type="ChEBI" id="CHEBI:29985"/>
        <dbReference type="ChEBI" id="CHEBI:58359"/>
        <dbReference type="EC" id="3.5.1.2"/>
    </reaction>
</comment>
<dbReference type="RefSeq" id="WP_095415614.1">
    <property type="nucleotide sequence ID" value="NZ_CP018477.1"/>
</dbReference>
<dbReference type="InterPro" id="IPR010139">
    <property type="entry name" value="Imidazole-glycPsynth_HisH"/>
</dbReference>
<evidence type="ECO:0000256" key="1">
    <source>
        <dbReference type="ARBA" id="ARBA00004496"/>
    </source>
</evidence>
<name>A0A286RI17_9BACT</name>
<dbReference type="GO" id="GO:0000107">
    <property type="term" value="F:imidazoleglycerol-phosphate synthase activity"/>
    <property type="evidence" value="ECO:0007669"/>
    <property type="project" value="UniProtKB-UniRule"/>
</dbReference>
<keyword evidence="6 12" id="KW-0378">Hydrolase</keyword>
<feature type="active site" description="Nucleophile" evidence="12 13">
    <location>
        <position position="88"/>
    </location>
</feature>
<dbReference type="Gene3D" id="3.40.50.880">
    <property type="match status" value="1"/>
</dbReference>
<comment type="subcellular location">
    <subcellularLocation>
        <location evidence="1 12">Cytoplasm</location>
    </subcellularLocation>
</comment>
<dbReference type="PANTHER" id="PTHR42701">
    <property type="entry name" value="IMIDAZOLE GLYCEROL PHOSPHATE SYNTHASE SUBUNIT HISH"/>
    <property type="match status" value="1"/>
</dbReference>
<feature type="active site" evidence="12 13">
    <location>
        <position position="192"/>
    </location>
</feature>
<keyword evidence="5 12" id="KW-0028">Amino-acid biosynthesis</keyword>
<keyword evidence="9 12" id="KW-0456">Lyase</keyword>
<dbReference type="InterPro" id="IPR029062">
    <property type="entry name" value="Class_I_gatase-like"/>
</dbReference>
<evidence type="ECO:0000256" key="11">
    <source>
        <dbReference type="ARBA" id="ARBA00049534"/>
    </source>
</evidence>
<dbReference type="HAMAP" id="MF_00278">
    <property type="entry name" value="HisH"/>
    <property type="match status" value="1"/>
</dbReference>
<keyword evidence="16" id="KW-1185">Reference proteome</keyword>
<dbReference type="InterPro" id="IPR017926">
    <property type="entry name" value="GATASE"/>
</dbReference>
<evidence type="ECO:0000256" key="6">
    <source>
        <dbReference type="ARBA" id="ARBA00022801"/>
    </source>
</evidence>
<dbReference type="GO" id="GO:0005737">
    <property type="term" value="C:cytoplasm"/>
    <property type="evidence" value="ECO:0007669"/>
    <property type="project" value="UniProtKB-SubCell"/>
</dbReference>
<evidence type="ECO:0000256" key="5">
    <source>
        <dbReference type="ARBA" id="ARBA00022605"/>
    </source>
</evidence>
<organism evidence="15 16">
    <name type="scientific">Thermogutta terrifontis</name>
    <dbReference type="NCBI Taxonomy" id="1331910"/>
    <lineage>
        <taxon>Bacteria</taxon>
        <taxon>Pseudomonadati</taxon>
        <taxon>Planctomycetota</taxon>
        <taxon>Planctomycetia</taxon>
        <taxon>Pirellulales</taxon>
        <taxon>Thermoguttaceae</taxon>
        <taxon>Thermogutta</taxon>
    </lineage>
</organism>
<evidence type="ECO:0000313" key="16">
    <source>
        <dbReference type="Proteomes" id="UP000215086"/>
    </source>
</evidence>
<dbReference type="EC" id="3.5.1.2" evidence="12"/>
<dbReference type="CDD" id="cd01748">
    <property type="entry name" value="GATase1_IGP_Synthase"/>
    <property type="match status" value="1"/>
</dbReference>
<evidence type="ECO:0000256" key="4">
    <source>
        <dbReference type="ARBA" id="ARBA00022490"/>
    </source>
</evidence>
<dbReference type="KEGG" id="ttf:THTE_3001"/>
<dbReference type="FunFam" id="3.40.50.880:FF:000009">
    <property type="entry name" value="Imidazole glycerol phosphate synthase subunit HisH"/>
    <property type="match status" value="1"/>
</dbReference>
<dbReference type="NCBIfam" id="TIGR01855">
    <property type="entry name" value="IMP_synth_hisH"/>
    <property type="match status" value="1"/>
</dbReference>
<dbReference type="SUPFAM" id="SSF52317">
    <property type="entry name" value="Class I glutamine amidotransferase-like"/>
    <property type="match status" value="1"/>
</dbReference>
<comment type="function">
    <text evidence="12">IGPS catalyzes the conversion of PRFAR and glutamine to IGP, AICAR and glutamate. The HisH subunit catalyzes the hydrolysis of glutamine to glutamate and ammonia as part of the synthesis of IGP and AICAR. The resulting ammonia molecule is channeled to the active site of HisF.</text>
</comment>
<dbReference type="UniPathway" id="UPA00031">
    <property type="reaction ID" value="UER00010"/>
</dbReference>
<keyword evidence="8 12" id="KW-0368">Histidine biosynthesis</keyword>
<reference evidence="15 16" key="1">
    <citation type="journal article" name="Front. Microbiol.">
        <title>Sugar Metabolism of the First Thermophilic Planctomycete Thermogutta terrifontis: Comparative Genomic and Transcriptomic Approaches.</title>
        <authorList>
            <person name="Elcheninov A.G."/>
            <person name="Menzel P."/>
            <person name="Gudbergsdottir S.R."/>
            <person name="Slesarev A.I."/>
            <person name="Kadnikov V.V."/>
            <person name="Krogh A."/>
            <person name="Bonch-Osmolovskaya E.A."/>
            <person name="Peng X."/>
            <person name="Kublanov I.V."/>
        </authorList>
    </citation>
    <scope>NUCLEOTIDE SEQUENCE [LARGE SCALE GENOMIC DNA]</scope>
    <source>
        <strain evidence="15 16">R1</strain>
    </source>
</reference>
<dbReference type="PANTHER" id="PTHR42701:SF1">
    <property type="entry name" value="IMIDAZOLE GLYCEROL PHOSPHATE SYNTHASE SUBUNIT HISH"/>
    <property type="match status" value="1"/>
</dbReference>
<keyword evidence="7 12" id="KW-0315">Glutamine amidotransferase</keyword>
<dbReference type="PROSITE" id="PS51273">
    <property type="entry name" value="GATASE_TYPE_1"/>
    <property type="match status" value="1"/>
</dbReference>
<dbReference type="OrthoDB" id="9807137at2"/>
<dbReference type="EMBL" id="CP018477">
    <property type="protein sequence ID" value="ASV75603.1"/>
    <property type="molecule type" value="Genomic_DNA"/>
</dbReference>
<dbReference type="GO" id="GO:0004359">
    <property type="term" value="F:glutaminase activity"/>
    <property type="evidence" value="ECO:0007669"/>
    <property type="project" value="UniProtKB-EC"/>
</dbReference>
<dbReference type="AlphaFoldDB" id="A0A286RI17"/>
<dbReference type="GO" id="GO:0016829">
    <property type="term" value="F:lyase activity"/>
    <property type="evidence" value="ECO:0007669"/>
    <property type="project" value="UniProtKB-KW"/>
</dbReference>
<proteinExistence type="inferred from homology"/>
<evidence type="ECO:0000256" key="10">
    <source>
        <dbReference type="ARBA" id="ARBA00047838"/>
    </source>
</evidence>
<evidence type="ECO:0000256" key="2">
    <source>
        <dbReference type="ARBA" id="ARBA00005091"/>
    </source>
</evidence>
<dbReference type="Proteomes" id="UP000215086">
    <property type="component" value="Chromosome"/>
</dbReference>
<evidence type="ECO:0000256" key="7">
    <source>
        <dbReference type="ARBA" id="ARBA00022962"/>
    </source>
</evidence>
<evidence type="ECO:0000313" key="15">
    <source>
        <dbReference type="EMBL" id="ASV75603.1"/>
    </source>
</evidence>
<dbReference type="Pfam" id="PF00117">
    <property type="entry name" value="GATase"/>
    <property type="match status" value="1"/>
</dbReference>
<evidence type="ECO:0000256" key="12">
    <source>
        <dbReference type="HAMAP-Rule" id="MF_00278"/>
    </source>
</evidence>
<gene>
    <name evidence="12" type="primary">hisH</name>
    <name evidence="15" type="ORF">THTE_3001</name>
</gene>
<evidence type="ECO:0000256" key="3">
    <source>
        <dbReference type="ARBA" id="ARBA00011152"/>
    </source>
</evidence>
<protein>
    <recommendedName>
        <fullName evidence="12">Imidazole glycerol phosphate synthase subunit HisH</fullName>
        <ecNumber evidence="12">4.3.2.10</ecNumber>
    </recommendedName>
    <alternativeName>
        <fullName evidence="12">IGP synthase glutaminase subunit</fullName>
        <ecNumber evidence="12">3.5.1.2</ecNumber>
    </alternativeName>
    <alternativeName>
        <fullName evidence="12">IGP synthase subunit HisH</fullName>
    </alternativeName>
    <alternativeName>
        <fullName evidence="12">ImGP synthase subunit HisH</fullName>
        <shortName evidence="12">IGPS subunit HisH</shortName>
    </alternativeName>
</protein>
<dbReference type="GO" id="GO:0000105">
    <property type="term" value="P:L-histidine biosynthetic process"/>
    <property type="evidence" value="ECO:0007669"/>
    <property type="project" value="UniProtKB-UniRule"/>
</dbReference>
<keyword evidence="15" id="KW-0808">Transferase</keyword>
<feature type="active site" evidence="12 13">
    <location>
        <position position="194"/>
    </location>
</feature>
<comment type="catalytic activity">
    <reaction evidence="10 12">
        <text>5-[(5-phospho-1-deoxy-D-ribulos-1-ylimino)methylamino]-1-(5-phospho-beta-D-ribosyl)imidazole-4-carboxamide + L-glutamine = D-erythro-1-(imidazol-4-yl)glycerol 3-phosphate + 5-amino-1-(5-phospho-beta-D-ribosyl)imidazole-4-carboxamide + L-glutamate + H(+)</text>
        <dbReference type="Rhea" id="RHEA:24793"/>
        <dbReference type="ChEBI" id="CHEBI:15378"/>
        <dbReference type="ChEBI" id="CHEBI:29985"/>
        <dbReference type="ChEBI" id="CHEBI:58278"/>
        <dbReference type="ChEBI" id="CHEBI:58359"/>
        <dbReference type="ChEBI" id="CHEBI:58475"/>
        <dbReference type="ChEBI" id="CHEBI:58525"/>
        <dbReference type="EC" id="4.3.2.10"/>
    </reaction>
</comment>
<keyword evidence="4 12" id="KW-0963">Cytoplasm</keyword>
<sequence>MTAPQFEPGSVTIVDYGMGNLRSVQKAFERLGLRAEVTDDPNRVMNAERLVLPGVGAFGDAMAELKRRELVKPILRFIESGRPFLGICLGLQLLFEKSYENGPIPGFGLLRGEVVRFELPHGWSVPHMGWNQVRQECPNPLMTGIPDESYFYFVHSYYVVPLDAEVVAGTTEYKIRFCSMVRQDNVFATQFHPEKSQALGLKLLANFAGLAAPTSPASSISVQP</sequence>
<feature type="domain" description="Glutamine amidotransferase" evidence="14">
    <location>
        <begin position="13"/>
        <end position="207"/>
    </location>
</feature>
<comment type="pathway">
    <text evidence="2 12">Amino-acid biosynthesis; L-histidine biosynthesis; L-histidine from 5-phospho-alpha-D-ribose 1-diphosphate: step 5/9.</text>
</comment>
<evidence type="ECO:0000259" key="14">
    <source>
        <dbReference type="Pfam" id="PF00117"/>
    </source>
</evidence>
<dbReference type="EC" id="4.3.2.10" evidence="12"/>
<evidence type="ECO:0000256" key="9">
    <source>
        <dbReference type="ARBA" id="ARBA00023239"/>
    </source>
</evidence>
<comment type="subunit">
    <text evidence="3 12">Heterodimer of HisH and HisF.</text>
</comment>
<accession>A0A286RI17</accession>
<dbReference type="PIRSF" id="PIRSF000495">
    <property type="entry name" value="Amidotransf_hisH"/>
    <property type="match status" value="1"/>
</dbReference>